<evidence type="ECO:0000259" key="8">
    <source>
        <dbReference type="Pfam" id="PF01694"/>
    </source>
</evidence>
<dbReference type="AlphaFoldDB" id="A0A6I1GDE6"/>
<evidence type="ECO:0000256" key="5">
    <source>
        <dbReference type="ARBA" id="ARBA00022989"/>
    </source>
</evidence>
<keyword evidence="3 7" id="KW-0812">Transmembrane</keyword>
<dbReference type="Gene3D" id="1.20.1540.10">
    <property type="entry name" value="Rhomboid-like"/>
    <property type="match status" value="1"/>
</dbReference>
<sequence>MFPDSPSARSLFNRNALRYQWQSNGPVITGAIMLVCLAVWIVEALLMLVWPVGGAIMIYYGRFDPLLAAGEPWRFVTSMFLHAPKSVMHIAFNLLTLWCVGPMLERLMGHWPFLALYLISGFGGGLGLMAWAALDPGGDGWLTGAYGASGALFGLFAALLIVYRRIGEDIRSMLIWMAINFLMPFLTPGIAWQAHVGGFLIGGLFTWLLVSGPKFMLRAGLGMRTTVYGALLLGVIILAVLLCDMASPAPTWTTLPSVGVAS</sequence>
<dbReference type="Proteomes" id="UP000441772">
    <property type="component" value="Unassembled WGS sequence"/>
</dbReference>
<keyword evidence="10" id="KW-1185">Reference proteome</keyword>
<comment type="subcellular location">
    <subcellularLocation>
        <location evidence="1">Membrane</location>
        <topology evidence="1">Multi-pass membrane protein</topology>
    </subcellularLocation>
</comment>
<evidence type="ECO:0000256" key="6">
    <source>
        <dbReference type="ARBA" id="ARBA00023136"/>
    </source>
</evidence>
<comment type="similarity">
    <text evidence="2">Belongs to the peptidase S54 family.</text>
</comment>
<dbReference type="SUPFAM" id="SSF144091">
    <property type="entry name" value="Rhomboid-like"/>
    <property type="match status" value="1"/>
</dbReference>
<feature type="transmembrane region" description="Helical" evidence="7">
    <location>
        <begin position="227"/>
        <end position="247"/>
    </location>
</feature>
<dbReference type="PANTHER" id="PTHR43731">
    <property type="entry name" value="RHOMBOID PROTEASE"/>
    <property type="match status" value="1"/>
</dbReference>
<protein>
    <submittedName>
        <fullName evidence="9">Peptidase, S54 family</fullName>
    </submittedName>
</protein>
<feature type="transmembrane region" description="Helical" evidence="7">
    <location>
        <begin position="80"/>
        <end position="101"/>
    </location>
</feature>
<reference evidence="9 10" key="1">
    <citation type="submission" date="2019-09" db="EMBL/GenBank/DDBJ databases">
        <title>Characterization of the phylogenetic diversity of two novel species belonging to the genus Bifidobacterium: Bifidobacterium cebidarum sp. nov. and Bifidobacterium leontopitheci sp. nov.</title>
        <authorList>
            <person name="Lugli G.A."/>
            <person name="Duranti S."/>
            <person name="Milani C."/>
            <person name="Turroni F."/>
            <person name="Ventura M."/>
        </authorList>
    </citation>
    <scope>NUCLEOTIDE SEQUENCE [LARGE SCALE GENOMIC DNA]</scope>
    <source>
        <strain evidence="9 10">LMG 31471</strain>
    </source>
</reference>
<keyword evidence="6 7" id="KW-0472">Membrane</keyword>
<dbReference type="InterPro" id="IPR035952">
    <property type="entry name" value="Rhomboid-like_sf"/>
</dbReference>
<feature type="transmembrane region" description="Helical" evidence="7">
    <location>
        <begin position="198"/>
        <end position="215"/>
    </location>
</feature>
<dbReference type="GO" id="GO:0004252">
    <property type="term" value="F:serine-type endopeptidase activity"/>
    <property type="evidence" value="ECO:0007669"/>
    <property type="project" value="InterPro"/>
</dbReference>
<evidence type="ECO:0000256" key="4">
    <source>
        <dbReference type="ARBA" id="ARBA00022801"/>
    </source>
</evidence>
<dbReference type="InterPro" id="IPR050925">
    <property type="entry name" value="Rhomboid_protease_S54"/>
</dbReference>
<evidence type="ECO:0000256" key="1">
    <source>
        <dbReference type="ARBA" id="ARBA00004141"/>
    </source>
</evidence>
<evidence type="ECO:0000256" key="7">
    <source>
        <dbReference type="SAM" id="Phobius"/>
    </source>
</evidence>
<accession>A0A6I1GDE6</accession>
<organism evidence="9 10">
    <name type="scientific">Bifidobacterium leontopitheci</name>
    <dbReference type="NCBI Taxonomy" id="2650774"/>
    <lineage>
        <taxon>Bacteria</taxon>
        <taxon>Bacillati</taxon>
        <taxon>Actinomycetota</taxon>
        <taxon>Actinomycetes</taxon>
        <taxon>Bifidobacteriales</taxon>
        <taxon>Bifidobacteriaceae</taxon>
        <taxon>Bifidobacterium</taxon>
    </lineage>
</organism>
<gene>
    <name evidence="9" type="ORF">F7D09_1851</name>
</gene>
<dbReference type="EMBL" id="WBVT01000038">
    <property type="protein sequence ID" value="KAB7789644.1"/>
    <property type="molecule type" value="Genomic_DNA"/>
</dbReference>
<dbReference type="Pfam" id="PF01694">
    <property type="entry name" value="Rhomboid"/>
    <property type="match status" value="1"/>
</dbReference>
<keyword evidence="4" id="KW-0378">Hydrolase</keyword>
<evidence type="ECO:0000256" key="2">
    <source>
        <dbReference type="ARBA" id="ARBA00009045"/>
    </source>
</evidence>
<comment type="caution">
    <text evidence="9">The sequence shown here is derived from an EMBL/GenBank/DDBJ whole genome shotgun (WGS) entry which is preliminary data.</text>
</comment>
<evidence type="ECO:0000313" key="10">
    <source>
        <dbReference type="Proteomes" id="UP000441772"/>
    </source>
</evidence>
<dbReference type="GO" id="GO:0016020">
    <property type="term" value="C:membrane"/>
    <property type="evidence" value="ECO:0007669"/>
    <property type="project" value="UniProtKB-SubCell"/>
</dbReference>
<evidence type="ECO:0000256" key="3">
    <source>
        <dbReference type="ARBA" id="ARBA00022692"/>
    </source>
</evidence>
<dbReference type="InterPro" id="IPR022764">
    <property type="entry name" value="Peptidase_S54_rhomboid_dom"/>
</dbReference>
<feature type="transmembrane region" description="Helical" evidence="7">
    <location>
        <begin position="27"/>
        <end position="60"/>
    </location>
</feature>
<feature type="transmembrane region" description="Helical" evidence="7">
    <location>
        <begin position="174"/>
        <end position="192"/>
    </location>
</feature>
<evidence type="ECO:0000313" key="9">
    <source>
        <dbReference type="EMBL" id="KAB7789644.1"/>
    </source>
</evidence>
<name>A0A6I1GDE6_9BIFI</name>
<keyword evidence="5 7" id="KW-1133">Transmembrane helix</keyword>
<feature type="domain" description="Peptidase S54 rhomboid" evidence="8">
    <location>
        <begin position="70"/>
        <end position="210"/>
    </location>
</feature>
<feature type="transmembrane region" description="Helical" evidence="7">
    <location>
        <begin position="140"/>
        <end position="162"/>
    </location>
</feature>
<dbReference type="PANTHER" id="PTHR43731:SF14">
    <property type="entry name" value="PRESENILIN-ASSOCIATED RHOMBOID-LIKE PROTEIN, MITOCHONDRIAL"/>
    <property type="match status" value="1"/>
</dbReference>
<proteinExistence type="inferred from homology"/>
<feature type="transmembrane region" description="Helical" evidence="7">
    <location>
        <begin position="113"/>
        <end position="134"/>
    </location>
</feature>